<evidence type="ECO:0000313" key="1">
    <source>
        <dbReference type="EMBL" id="MVT25732.1"/>
    </source>
</evidence>
<dbReference type="EMBL" id="WRPM01000031">
    <property type="protein sequence ID" value="MVT25732.1"/>
    <property type="molecule type" value="Genomic_DNA"/>
</dbReference>
<comment type="caution">
    <text evidence="1">The sequence shown here is derived from an EMBL/GenBank/DDBJ whole genome shotgun (WGS) entry which is preliminary data.</text>
</comment>
<dbReference type="AlphaFoldDB" id="A0A7K1UH42"/>
<dbReference type="OrthoDB" id="3853525at2"/>
<proteinExistence type="predicted"/>
<dbReference type="Proteomes" id="UP000460157">
    <property type="component" value="Unassembled WGS sequence"/>
</dbReference>
<accession>A0A7K1UH42</accession>
<evidence type="ECO:0000313" key="2">
    <source>
        <dbReference type="Proteomes" id="UP000460157"/>
    </source>
</evidence>
<dbReference type="RefSeq" id="WP_157321935.1">
    <property type="nucleotide sequence ID" value="NZ_BMFX01000007.1"/>
</dbReference>
<keyword evidence="2" id="KW-1185">Reference proteome</keyword>
<protein>
    <submittedName>
        <fullName evidence="1">Uncharacterized protein</fullName>
    </submittedName>
</protein>
<name>A0A7K1UH42_9MICC</name>
<reference evidence="1 2" key="1">
    <citation type="submission" date="2019-12" db="EMBL/GenBank/DDBJ databases">
        <title>Nesterenkonia muleiensis sp. nov., a novel actinobacterium isolated from sap of Populus euphratica.</title>
        <authorList>
            <person name="Wang R."/>
        </authorList>
    </citation>
    <scope>NUCLEOTIDE SEQUENCE [LARGE SCALE GENOMIC DNA]</scope>
    <source>
        <strain evidence="1 2">F10</strain>
    </source>
</reference>
<sequence length="393" mass="42696">MVKIPNTYGLRLDLPGENHDPYNWGGEASFGETNVIRNYIDACRDAQEFAPPARPGGAESAVPTKEDWQAQIDAAAPYVATFNDVDSQGRPAAIPAEFYELDQTIGPERPDLHRMLRMDTTSVGDRAGITGVDHNWSYTVYAPEEGAHLAITKIELANRDGIPVDLHPADQWYEVKSVTSIETKSESTRDWDQVRDLATKTALGYDGRFHGGYYAAYPPQATVTVNRAGAITVNEVAPGPIPARAVREQIDGEIEAVELAGDLTMWTQKSTKDQDFIKNLTTTETAHRFGYDHRSHTGTAVFTGTDSTGTAIGLNRAQTRALVNIIEESNPNTFRGRDVGSDIAAFDTRFKHGLDTVLIEQGKARGAQAQRLAQESLNIPGTATPGVSGPGLS</sequence>
<gene>
    <name evidence="1" type="ORF">GNZ21_05040</name>
</gene>
<organism evidence="1 2">
    <name type="scientific">Nesterenkonia alkaliphila</name>
    <dbReference type="NCBI Taxonomy" id="1463631"/>
    <lineage>
        <taxon>Bacteria</taxon>
        <taxon>Bacillati</taxon>
        <taxon>Actinomycetota</taxon>
        <taxon>Actinomycetes</taxon>
        <taxon>Micrococcales</taxon>
        <taxon>Micrococcaceae</taxon>
        <taxon>Nesterenkonia</taxon>
    </lineage>
</organism>